<feature type="region of interest" description="Disordered" evidence="1">
    <location>
        <begin position="227"/>
        <end position="248"/>
    </location>
</feature>
<comment type="caution">
    <text evidence="3">The sequence shown here is derived from an EMBL/GenBank/DDBJ whole genome shotgun (WGS) entry which is preliminary data.</text>
</comment>
<accession>A0ABR8QDE7</accession>
<evidence type="ECO:0000256" key="1">
    <source>
        <dbReference type="SAM" id="MobiDB-lite"/>
    </source>
</evidence>
<feature type="transmembrane region" description="Helical" evidence="2">
    <location>
        <begin position="54"/>
        <end position="74"/>
    </location>
</feature>
<dbReference type="Proteomes" id="UP000604241">
    <property type="component" value="Unassembled WGS sequence"/>
</dbReference>
<dbReference type="EMBL" id="JACSQV010000007">
    <property type="protein sequence ID" value="MBD7918455.1"/>
    <property type="molecule type" value="Genomic_DNA"/>
</dbReference>
<feature type="transmembrane region" description="Helical" evidence="2">
    <location>
        <begin position="21"/>
        <end position="42"/>
    </location>
</feature>
<keyword evidence="4" id="KW-1185">Reference proteome</keyword>
<sequence>MARPGDLDEVGDGPLSRGAAVVLWVLVVCGLVVLTGGVPLLLVPFLRDDAANVWIAALLALPMGPALAAGVFAWRRFVAERDLSPARHFWRGYRLNALDVLRWWAPTVVALAVVGFSLAHLDTAGVPAGYGIVLVVIAVAVLLWAVVALALSSHLSLRTRDVARLSAYYLAAKPMVTLGVLSLLVLSFGIVLFTSDWVLVIVSGLLAFAVMTTTEPVVRDATARFTAGPADASDPAAASDPADTSDPT</sequence>
<organism evidence="3 4">
    <name type="scientific">Cellulomonas avistercoris</name>
    <dbReference type="NCBI Taxonomy" id="2762242"/>
    <lineage>
        <taxon>Bacteria</taxon>
        <taxon>Bacillati</taxon>
        <taxon>Actinomycetota</taxon>
        <taxon>Actinomycetes</taxon>
        <taxon>Micrococcales</taxon>
        <taxon>Cellulomonadaceae</taxon>
        <taxon>Cellulomonas</taxon>
    </lineage>
</organism>
<name>A0ABR8QDE7_9CELL</name>
<reference evidence="3 4" key="1">
    <citation type="submission" date="2020-08" db="EMBL/GenBank/DDBJ databases">
        <title>A Genomic Blueprint of the Chicken Gut Microbiome.</title>
        <authorList>
            <person name="Gilroy R."/>
            <person name="Ravi A."/>
            <person name="Getino M."/>
            <person name="Pursley I."/>
            <person name="Horton D.L."/>
            <person name="Alikhan N.-F."/>
            <person name="Baker D."/>
            <person name="Gharbi K."/>
            <person name="Hall N."/>
            <person name="Watson M."/>
            <person name="Adriaenssens E.M."/>
            <person name="Foster-Nyarko E."/>
            <person name="Jarju S."/>
            <person name="Secka A."/>
            <person name="Antonio M."/>
            <person name="Oren A."/>
            <person name="Chaudhuri R."/>
            <person name="La Ragione R.M."/>
            <person name="Hildebrand F."/>
            <person name="Pallen M.J."/>
        </authorList>
    </citation>
    <scope>NUCLEOTIDE SEQUENCE [LARGE SCALE GENOMIC DNA]</scope>
    <source>
        <strain evidence="3 4">Sa3CUA2</strain>
    </source>
</reference>
<feature type="transmembrane region" description="Helical" evidence="2">
    <location>
        <begin position="95"/>
        <end position="118"/>
    </location>
</feature>
<evidence type="ECO:0000256" key="2">
    <source>
        <dbReference type="SAM" id="Phobius"/>
    </source>
</evidence>
<keyword evidence="2" id="KW-1133">Transmembrane helix</keyword>
<keyword evidence="2" id="KW-0472">Membrane</keyword>
<feature type="transmembrane region" description="Helical" evidence="2">
    <location>
        <begin position="167"/>
        <end position="191"/>
    </location>
</feature>
<evidence type="ECO:0000313" key="4">
    <source>
        <dbReference type="Proteomes" id="UP000604241"/>
    </source>
</evidence>
<dbReference type="RefSeq" id="WP_191783002.1">
    <property type="nucleotide sequence ID" value="NZ_JACSQV010000007.1"/>
</dbReference>
<protein>
    <submittedName>
        <fullName evidence="3">Glycosyl transferase</fullName>
    </submittedName>
</protein>
<gene>
    <name evidence="3" type="ORF">H9657_09215</name>
</gene>
<feature type="transmembrane region" description="Helical" evidence="2">
    <location>
        <begin position="197"/>
        <end position="218"/>
    </location>
</feature>
<evidence type="ECO:0000313" key="3">
    <source>
        <dbReference type="EMBL" id="MBD7918455.1"/>
    </source>
</evidence>
<feature type="transmembrane region" description="Helical" evidence="2">
    <location>
        <begin position="130"/>
        <end position="155"/>
    </location>
</feature>
<dbReference type="GO" id="GO:0016740">
    <property type="term" value="F:transferase activity"/>
    <property type="evidence" value="ECO:0007669"/>
    <property type="project" value="UniProtKB-KW"/>
</dbReference>
<proteinExistence type="predicted"/>
<keyword evidence="2" id="KW-0812">Transmembrane</keyword>
<keyword evidence="3" id="KW-0808">Transferase</keyword>